<gene>
    <name evidence="3" type="ordered locus">ckrop_0106</name>
</gene>
<accession>C4LG67</accession>
<feature type="region of interest" description="Disordered" evidence="1">
    <location>
        <begin position="30"/>
        <end position="53"/>
    </location>
</feature>
<dbReference type="EMBL" id="CP001620">
    <property type="protein sequence ID" value="ACR16903.1"/>
    <property type="molecule type" value="Genomic_DNA"/>
</dbReference>
<dbReference type="Pfam" id="PF13482">
    <property type="entry name" value="RNase_H_2"/>
    <property type="match status" value="1"/>
</dbReference>
<feature type="domain" description="YprB ribonuclease H-like" evidence="2">
    <location>
        <begin position="548"/>
        <end position="638"/>
    </location>
</feature>
<dbReference type="HOGENOM" id="CLU_027557_1_0_11"/>
<evidence type="ECO:0000259" key="2">
    <source>
        <dbReference type="Pfam" id="PF13482"/>
    </source>
</evidence>
<dbReference type="KEGG" id="ckp:ckrop_0106"/>
<feature type="region of interest" description="Disordered" evidence="1">
    <location>
        <begin position="96"/>
        <end position="125"/>
    </location>
</feature>
<evidence type="ECO:0000313" key="4">
    <source>
        <dbReference type="Proteomes" id="UP000001473"/>
    </source>
</evidence>
<reference evidence="3 4" key="1">
    <citation type="journal article" date="2008" name="J. Biotechnol.">
        <title>Ultrafast pyrosequencing of Corynebacterium kroppenstedtii DSM44385 revealed insights into the physiology of a lipophilic corynebacterium that lacks mycolic acids.</title>
        <authorList>
            <person name="Tauch A."/>
            <person name="Schneider J."/>
            <person name="Szczepanowski R."/>
            <person name="Tilker A."/>
            <person name="Viehoever P."/>
            <person name="Gartemann K.-H."/>
            <person name="Arnold W."/>
            <person name="Blom J."/>
            <person name="Brinkrolf K."/>
            <person name="Brune I."/>
            <person name="Goetker S."/>
            <person name="Weisshaar B."/>
            <person name="Goesmann A."/>
            <person name="Droege M."/>
            <person name="Puehler A."/>
        </authorList>
    </citation>
    <scope>NUCLEOTIDE SEQUENCE [LARGE SCALE GENOMIC DNA]</scope>
    <source>
        <strain evidence="4">DSM 44385 / JCM 11950 / CIP 105744 / CCUG 35717</strain>
    </source>
</reference>
<dbReference type="Proteomes" id="UP000001473">
    <property type="component" value="Chromosome"/>
</dbReference>
<sequence length="656" mass="71618">MNLMTAPRPHPTDTPVEATELSGCRYRIRQRRTFDREGHPRPPREAARARQARSELERTLVFGQLSDDGATVPGVGNKKSLTMTIADCVQEAGSTTDAGSATAAETQADRDHAGTQPTSQDREEMWDAQECATLEALAEGVRVIINPRLTARISMAELQSARPSVDVANPWWLADPTDPALNPTDDIIIRTAPDLLVRVDSSALPHEARYMPVTVSTHQGIVPDPTRRIMSVSLPRLGTSAPLWRSGRAKTHSGDIHPLVAAHYALRDVGLSSDLIGIVGQGAHDVAVWPVGTMTDGFVDAVRVPISTQPRKIKACSTCRFERDCHAELKQMDDISLVLHGARADKYRLAGISTVHQLADADCGDASIMAYAYTQGWTAVHRPDKVRQRRNRSRENTADENTARVNGVRTGLARGDADVVRRADVEIDVDMEAYLERGCYLWGTWDGSTYRPFVTWQHLNSDAEARNFAMFWAWLMDQRDRAHARGQSFAAYCYGAQGENMWLKRSAQRFGGLTFSTAASEASEPAPAPAATVTVPTVAEVNQFIRSPEWVDVYAAVKSELVGPAGLGLKTVAPLAGFHWEDADMDGEASLSVFMQSKGVDPLAPIPTGVTSKHDARALLLRYNRDDCRATAVVRNWLTAGAPGAHTMPAPHAALN</sequence>
<proteinExistence type="predicted"/>
<dbReference type="InterPro" id="IPR038720">
    <property type="entry name" value="YprB_RNase_H-like_dom"/>
</dbReference>
<feature type="compositionally biased region" description="Low complexity" evidence="1">
    <location>
        <begin position="96"/>
        <end position="106"/>
    </location>
</feature>
<dbReference type="OrthoDB" id="3274988at2"/>
<dbReference type="STRING" id="645127.ckrop_0106"/>
<dbReference type="eggNOG" id="COG2251">
    <property type="taxonomic scope" value="Bacteria"/>
</dbReference>
<name>C4LG67_CORK4</name>
<evidence type="ECO:0000256" key="1">
    <source>
        <dbReference type="SAM" id="MobiDB-lite"/>
    </source>
</evidence>
<evidence type="ECO:0000313" key="3">
    <source>
        <dbReference type="EMBL" id="ACR16903.1"/>
    </source>
</evidence>
<organism evidence="3 4">
    <name type="scientific">Corynebacterium kroppenstedtii (strain DSM 44385 / JCM 11950 / CIP 105744 / CCUG 35717)</name>
    <dbReference type="NCBI Taxonomy" id="645127"/>
    <lineage>
        <taxon>Bacteria</taxon>
        <taxon>Bacillati</taxon>
        <taxon>Actinomycetota</taxon>
        <taxon>Actinomycetes</taxon>
        <taxon>Mycobacteriales</taxon>
        <taxon>Corynebacteriaceae</taxon>
        <taxon>Corynebacterium</taxon>
    </lineage>
</organism>
<feature type="compositionally biased region" description="Basic and acidic residues" evidence="1">
    <location>
        <begin position="32"/>
        <end position="53"/>
    </location>
</feature>
<dbReference type="AlphaFoldDB" id="C4LG67"/>
<keyword evidence="4" id="KW-1185">Reference proteome</keyword>
<protein>
    <recommendedName>
        <fullName evidence="2">YprB ribonuclease H-like domain-containing protein</fullName>
    </recommendedName>
</protein>